<keyword evidence="2" id="KW-1185">Reference proteome</keyword>
<dbReference type="Proteomes" id="UP001220230">
    <property type="component" value="Segment"/>
</dbReference>
<dbReference type="RefSeq" id="YP_012822941.1">
    <property type="nucleotide sequence ID" value="NC_111751.1"/>
</dbReference>
<reference evidence="1 2" key="1">
    <citation type="submission" date="2023-02" db="EMBL/GenBank/DDBJ databases">
        <authorList>
            <person name="Soyer Y."/>
            <person name="Guzel M."/>
        </authorList>
    </citation>
    <scope>NUCLEOTIDE SEQUENCE [LARGE SCALE GENOMIC DNA]</scope>
</reference>
<accession>A0AAF0JQK6</accession>
<sequence>MKEAEINEMARIFIVSYMQGSCNSLFESAIVFQEMLAEKGVHMEDTEIEDLLMETCSSAEVFQCGNCNWWCPEHDRSEEGSYCSDCEGEGEE</sequence>
<protein>
    <submittedName>
        <fullName evidence="1">Uncharacterized protein</fullName>
    </submittedName>
</protein>
<dbReference type="EMBL" id="OQ383621">
    <property type="protein sequence ID" value="WFG41309.1"/>
    <property type="molecule type" value="Genomic_DNA"/>
</dbReference>
<dbReference type="GeneID" id="300198649"/>
<organism evidence="1 2">
    <name type="scientific">Salmonella phage MET_P1_137_112</name>
    <dbReference type="NCBI Taxonomy" id="3032422"/>
    <lineage>
        <taxon>Viruses</taxon>
        <taxon>Duplodnaviria</taxon>
        <taxon>Heunggongvirae</taxon>
        <taxon>Uroviricota</taxon>
        <taxon>Caudoviricetes</taxon>
        <taxon>Demerecviridae</taxon>
        <taxon>Markadamsvirinae</taxon>
        <taxon>Epseptimavirus</taxon>
        <taxon>Epseptimavirus METP1137112</taxon>
    </lineage>
</organism>
<name>A0AAF0JQK6_9CAUD</name>
<proteinExistence type="predicted"/>
<gene>
    <name evidence="1" type="ORF">INBLLOGA_00130</name>
</gene>
<evidence type="ECO:0000313" key="2">
    <source>
        <dbReference type="Proteomes" id="UP001220230"/>
    </source>
</evidence>
<evidence type="ECO:0000313" key="1">
    <source>
        <dbReference type="EMBL" id="WFG41309.1"/>
    </source>
</evidence>